<reference evidence="1" key="1">
    <citation type="submission" date="2020-06" db="EMBL/GenBank/DDBJ databases">
        <title>WGS assembly of Ceratodon purpureus strain R40.</title>
        <authorList>
            <person name="Carey S.B."/>
            <person name="Jenkins J."/>
            <person name="Shu S."/>
            <person name="Lovell J.T."/>
            <person name="Sreedasyam A."/>
            <person name="Maumus F."/>
            <person name="Tiley G.P."/>
            <person name="Fernandez-Pozo N."/>
            <person name="Barry K."/>
            <person name="Chen C."/>
            <person name="Wang M."/>
            <person name="Lipzen A."/>
            <person name="Daum C."/>
            <person name="Saski C.A."/>
            <person name="Payton A.C."/>
            <person name="Mcbreen J.C."/>
            <person name="Conrad R.E."/>
            <person name="Kollar L.M."/>
            <person name="Olsson S."/>
            <person name="Huttunen S."/>
            <person name="Landis J.B."/>
            <person name="Wickett N.J."/>
            <person name="Johnson M.G."/>
            <person name="Rensing S.A."/>
            <person name="Grimwood J."/>
            <person name="Schmutz J."/>
            <person name="Mcdaniel S.F."/>
        </authorList>
    </citation>
    <scope>NUCLEOTIDE SEQUENCE</scope>
    <source>
        <strain evidence="1">R40</strain>
    </source>
</reference>
<dbReference type="Proteomes" id="UP000822688">
    <property type="component" value="Chromosome V"/>
</dbReference>
<dbReference type="EMBL" id="CM026426">
    <property type="protein sequence ID" value="KAG0573651.1"/>
    <property type="molecule type" value="Genomic_DNA"/>
</dbReference>
<evidence type="ECO:0000313" key="2">
    <source>
        <dbReference type="Proteomes" id="UP000822688"/>
    </source>
</evidence>
<comment type="caution">
    <text evidence="1">The sequence shown here is derived from an EMBL/GenBank/DDBJ whole genome shotgun (WGS) entry which is preliminary data.</text>
</comment>
<proteinExistence type="predicted"/>
<protein>
    <submittedName>
        <fullName evidence="1">Uncharacterized protein</fullName>
    </submittedName>
</protein>
<organism evidence="1 2">
    <name type="scientific">Ceratodon purpureus</name>
    <name type="common">Fire moss</name>
    <name type="synonym">Dicranum purpureum</name>
    <dbReference type="NCBI Taxonomy" id="3225"/>
    <lineage>
        <taxon>Eukaryota</taxon>
        <taxon>Viridiplantae</taxon>
        <taxon>Streptophyta</taxon>
        <taxon>Embryophyta</taxon>
        <taxon>Bryophyta</taxon>
        <taxon>Bryophytina</taxon>
        <taxon>Bryopsida</taxon>
        <taxon>Dicranidae</taxon>
        <taxon>Pseudoditrichales</taxon>
        <taxon>Ditrichaceae</taxon>
        <taxon>Ceratodon</taxon>
    </lineage>
</organism>
<sequence>MRRILRSRRFSSPARISGYFQSRRNYSHRFVREIQYSLAITLQRTSWYLDIIINVTCVIRAKTRSYNLSKIISHRPSSRRLISSKTHASIDKAAIVRQKHS</sequence>
<gene>
    <name evidence="1" type="ORF">KC19_VG197100</name>
</gene>
<accession>A0A8T0HSA5</accession>
<evidence type="ECO:0000313" key="1">
    <source>
        <dbReference type="EMBL" id="KAG0573651.1"/>
    </source>
</evidence>
<dbReference type="AlphaFoldDB" id="A0A8T0HSA5"/>
<name>A0A8T0HSA5_CERPU</name>
<keyword evidence="2" id="KW-1185">Reference proteome</keyword>